<keyword evidence="3" id="KW-1185">Reference proteome</keyword>
<accession>A0ABS0EXU9</accession>
<dbReference type="Proteomes" id="UP000657372">
    <property type="component" value="Unassembled WGS sequence"/>
</dbReference>
<protein>
    <submittedName>
        <fullName evidence="2">DNA circularization N-terminal domain-containing protein</fullName>
    </submittedName>
</protein>
<dbReference type="InterPro" id="IPR009826">
    <property type="entry name" value="DNA_circ_N"/>
</dbReference>
<comment type="caution">
    <text evidence="2">The sequence shown here is derived from an EMBL/GenBank/DDBJ whole genome shotgun (WGS) entry which is preliminary data.</text>
</comment>
<organism evidence="2 3">
    <name type="scientific">Herminiimonas contaminans</name>
    <dbReference type="NCBI Taxonomy" id="1111140"/>
    <lineage>
        <taxon>Bacteria</taxon>
        <taxon>Pseudomonadati</taxon>
        <taxon>Pseudomonadota</taxon>
        <taxon>Betaproteobacteria</taxon>
        <taxon>Burkholderiales</taxon>
        <taxon>Oxalobacteraceae</taxon>
        <taxon>Herminiimonas</taxon>
    </lineage>
</organism>
<gene>
    <name evidence="2" type="ORF">IXC47_18430</name>
</gene>
<evidence type="ECO:0000313" key="2">
    <source>
        <dbReference type="EMBL" id="MBF8179663.1"/>
    </source>
</evidence>
<dbReference type="Pfam" id="PF07157">
    <property type="entry name" value="DNA_circ_N"/>
    <property type="match status" value="1"/>
</dbReference>
<name>A0ABS0EXU9_9BURK</name>
<dbReference type="RefSeq" id="WP_195876646.1">
    <property type="nucleotide sequence ID" value="NZ_JADOEL010000023.1"/>
</dbReference>
<reference evidence="2 3" key="1">
    <citation type="submission" date="2020-11" db="EMBL/GenBank/DDBJ databases">
        <title>WGS of Herminiimonas contaminans strain Marseille-Q4544 isolated from planarians Schmidtea mediterranea.</title>
        <authorList>
            <person name="Kangale L."/>
        </authorList>
    </citation>
    <scope>NUCLEOTIDE SEQUENCE [LARGE SCALE GENOMIC DNA]</scope>
    <source>
        <strain evidence="2 3">Marseille-Q4544</strain>
    </source>
</reference>
<feature type="domain" description="DNA circulation N-terminal" evidence="1">
    <location>
        <begin position="6"/>
        <end position="91"/>
    </location>
</feature>
<sequence length="418" mass="45510">MTYQFLPASFRGVPFKVVEAETAVGRRTVVHEFVARNTPYPEDMGRATTDFVIEGFIIGDDYLEGKKRLIEALTQEGPGTLIHPSFGTLQVSLVNKARMRENFITSRGRVTFTLAFVEAGDAAQPSTRIDTQQKVVGAADGCYGPMFGDFSNVFSIDGMPSWSVDSIIGEVGQITDVIANIRNSLQFNLAPLSALIRAGNELKANIIDLVAMPNAFATELSVQIRGMVDLFDFNAAQIQIFGNPRGSSRPLTNLLPLSDYGQPSSAFARPTIAPSTPVRAQQALNQEAVFALIARTAVVEAARSSIYIPFESVQEANEVRDQLYDALDTLMLDASDSVYQSLQDLQVAVVRDITTRGANLARLSTLVNPGSVPARVLSYRLYGTGEYADEIVSRNQQPGNLLHPLFMPGATPLEVRLV</sequence>
<evidence type="ECO:0000313" key="3">
    <source>
        <dbReference type="Proteomes" id="UP000657372"/>
    </source>
</evidence>
<evidence type="ECO:0000259" key="1">
    <source>
        <dbReference type="Pfam" id="PF07157"/>
    </source>
</evidence>
<dbReference type="EMBL" id="JADOEL010000023">
    <property type="protein sequence ID" value="MBF8179663.1"/>
    <property type="molecule type" value="Genomic_DNA"/>
</dbReference>
<proteinExistence type="predicted"/>